<evidence type="ECO:0000256" key="8">
    <source>
        <dbReference type="RuleBase" id="RU367155"/>
    </source>
</evidence>
<comment type="function">
    <text evidence="8">Component of the sequence-specific heterotrimeric transcription factor (NF-Y) which specifically recognizes a 5'-CCAAT-3' box motif found in the promoters of its target genes.</text>
</comment>
<comment type="subcellular location">
    <subcellularLocation>
        <location evidence="1 8">Nucleus</location>
    </subcellularLocation>
</comment>
<dbReference type="PROSITE" id="PS00686">
    <property type="entry name" value="NFYA_HAP2_1"/>
    <property type="match status" value="1"/>
</dbReference>
<dbReference type="PANTHER" id="PTHR12632">
    <property type="entry name" value="TRANSCRIPTION FACTOR NF-Y ALPHA-RELATED"/>
    <property type="match status" value="1"/>
</dbReference>
<feature type="compositionally biased region" description="Low complexity" evidence="9">
    <location>
        <begin position="56"/>
        <end position="66"/>
    </location>
</feature>
<name>A5PGU1_ANTMA</name>
<evidence type="ECO:0000256" key="6">
    <source>
        <dbReference type="ARBA" id="ARBA00023242"/>
    </source>
</evidence>
<keyword evidence="6 8" id="KW-0539">Nucleus</keyword>
<dbReference type="GO" id="GO:0016602">
    <property type="term" value="C:CCAAT-binding factor complex"/>
    <property type="evidence" value="ECO:0007669"/>
    <property type="project" value="InterPro"/>
</dbReference>
<evidence type="ECO:0000313" key="10">
    <source>
        <dbReference type="EMBL" id="CAM12540.1"/>
    </source>
</evidence>
<evidence type="ECO:0000256" key="9">
    <source>
        <dbReference type="SAM" id="MobiDB-lite"/>
    </source>
</evidence>
<dbReference type="InterPro" id="IPR018362">
    <property type="entry name" value="CCAAT-binding_factor_CS"/>
</dbReference>
<dbReference type="Gene3D" id="6.10.250.2430">
    <property type="match status" value="1"/>
</dbReference>
<keyword evidence="2 8" id="KW-0805">Transcription regulation</keyword>
<dbReference type="GO" id="GO:0003677">
    <property type="term" value="F:DNA binding"/>
    <property type="evidence" value="ECO:0007669"/>
    <property type="project" value="UniProtKB-KW"/>
</dbReference>
<evidence type="ECO:0000256" key="2">
    <source>
        <dbReference type="ARBA" id="ARBA00023015"/>
    </source>
</evidence>
<evidence type="ECO:0000256" key="1">
    <source>
        <dbReference type="ARBA" id="ARBA00004123"/>
    </source>
</evidence>
<dbReference type="Pfam" id="PF02045">
    <property type="entry name" value="CBFB_NFYA"/>
    <property type="match status" value="1"/>
</dbReference>
<proteinExistence type="evidence at transcript level"/>
<protein>
    <recommendedName>
        <fullName evidence="8">Nuclear transcription factor Y subunit</fullName>
    </recommendedName>
</protein>
<dbReference type="EMBL" id="AM422771">
    <property type="protein sequence ID" value="CAM12540.1"/>
    <property type="molecule type" value="mRNA"/>
</dbReference>
<feature type="region of interest" description="Disordered" evidence="9">
    <location>
        <begin position="46"/>
        <end position="66"/>
    </location>
</feature>
<organism evidence="10">
    <name type="scientific">Antirrhinum majus</name>
    <name type="common">Garden snapdragon</name>
    <dbReference type="NCBI Taxonomy" id="4151"/>
    <lineage>
        <taxon>Eukaryota</taxon>
        <taxon>Viridiplantae</taxon>
        <taxon>Streptophyta</taxon>
        <taxon>Embryophyta</taxon>
        <taxon>Tracheophyta</taxon>
        <taxon>Spermatophyta</taxon>
        <taxon>Magnoliopsida</taxon>
        <taxon>eudicotyledons</taxon>
        <taxon>Gunneridae</taxon>
        <taxon>Pentapetalae</taxon>
        <taxon>asterids</taxon>
        <taxon>lamiids</taxon>
        <taxon>Lamiales</taxon>
        <taxon>Plantaginaceae</taxon>
        <taxon>Antirrhineae</taxon>
        <taxon>Antirrhinum</taxon>
    </lineage>
</organism>
<accession>A5PGU1</accession>
<dbReference type="PROSITE" id="PS51152">
    <property type="entry name" value="NFYA_HAP2_2"/>
    <property type="match status" value="1"/>
</dbReference>
<evidence type="ECO:0000256" key="7">
    <source>
        <dbReference type="ARBA" id="ARBA00025911"/>
    </source>
</evidence>
<dbReference type="PRINTS" id="PR00616">
    <property type="entry name" value="CCAATSUBUNTB"/>
</dbReference>
<comment type="subunit">
    <text evidence="7">Heterotrimeric transcription factor composed of three components, NF-YA, NF-YB and NF-YC. NF-YB and NF-YC must interact and dimerize for NF-YA association and DNA binding.</text>
</comment>
<evidence type="ECO:0000256" key="3">
    <source>
        <dbReference type="ARBA" id="ARBA00023125"/>
    </source>
</evidence>
<sequence>MKSDKNSNKTSASFQWFRTNQPQFSLSKTVTTELETAAESHFHLKDSDFPYQEPDSSSTLSTEQSHSEATTLARSNLNMQNISFQPGFYGTHKKNGEDSVKLGMPFGSADYMSHHIQLEHNQSPACMSYPPAASYFGGIIASYGPNSIVYPQMVGIAQERGVLPLDCTEGPIYVNAKQYHAILRRRQTRAKLEARSKMAKSKKPYLHESRHLHALKRARGTGGRFLNTKTTQQAKPPGPTQHKNLSFQKINGDAYEPEFQNSESTCSDVSDIFNSDDIFQQPEFTDSISSFPTVHARARIRAGT</sequence>
<dbReference type="AlphaFoldDB" id="A5PGU1"/>
<keyword evidence="3 8" id="KW-0238">DNA-binding</keyword>
<evidence type="ECO:0000256" key="4">
    <source>
        <dbReference type="ARBA" id="ARBA00023159"/>
    </source>
</evidence>
<dbReference type="SMART" id="SM00521">
    <property type="entry name" value="CBF"/>
    <property type="match status" value="1"/>
</dbReference>
<comment type="similarity">
    <text evidence="8">Belongs to the NFYA/HAP2 subunit family.</text>
</comment>
<dbReference type="InterPro" id="IPR001289">
    <property type="entry name" value="NFYA"/>
</dbReference>
<gene>
    <name evidence="10" type="primary">nf-YA</name>
</gene>
<reference evidence="10" key="1">
    <citation type="journal article" date="2007" name="Nat. Genet.">
        <title>MicroRNAs in the homeotic control of floral reproductive organ identity: conservation and diversity.</title>
        <authorList>
            <person name="Cartolano M."/>
            <person name="Castillo R."/>
            <person name="Efremova N."/>
            <person name="Kuckenberg M."/>
            <person name="Zethof J."/>
            <person name="Gerats T."/>
            <person name="Schwarz-Sommer Z."/>
            <person name="Vandenbussche M."/>
        </authorList>
    </citation>
    <scope>NUCLEOTIDE SEQUENCE</scope>
</reference>
<dbReference type="GO" id="GO:0003700">
    <property type="term" value="F:DNA-binding transcription factor activity"/>
    <property type="evidence" value="ECO:0007669"/>
    <property type="project" value="UniProtKB-UniRule"/>
</dbReference>
<keyword evidence="5 8" id="KW-0804">Transcription</keyword>
<evidence type="ECO:0000256" key="5">
    <source>
        <dbReference type="ARBA" id="ARBA00023163"/>
    </source>
</evidence>
<keyword evidence="4" id="KW-0010">Activator</keyword>